<dbReference type="GO" id="GO:0003700">
    <property type="term" value="F:DNA-binding transcription factor activity"/>
    <property type="evidence" value="ECO:0007669"/>
    <property type="project" value="TreeGrafter"/>
</dbReference>
<dbReference type="Gene3D" id="1.10.357.10">
    <property type="entry name" value="Tetracycline Repressor, domain 2"/>
    <property type="match status" value="1"/>
</dbReference>
<dbReference type="PROSITE" id="PS50977">
    <property type="entry name" value="HTH_TETR_2"/>
    <property type="match status" value="1"/>
</dbReference>
<dbReference type="RefSeq" id="WP_130344317.1">
    <property type="nucleotide sequence ID" value="NZ_SGWQ01000003.1"/>
</dbReference>
<dbReference type="Pfam" id="PF00440">
    <property type="entry name" value="TetR_N"/>
    <property type="match status" value="1"/>
</dbReference>
<name>A0A4Q7KWF7_9PSEU</name>
<dbReference type="EMBL" id="SGWQ01000003">
    <property type="protein sequence ID" value="RZS41399.1"/>
    <property type="molecule type" value="Genomic_DNA"/>
</dbReference>
<evidence type="ECO:0000256" key="1">
    <source>
        <dbReference type="ARBA" id="ARBA00023125"/>
    </source>
</evidence>
<evidence type="ECO:0000259" key="3">
    <source>
        <dbReference type="PROSITE" id="PS50977"/>
    </source>
</evidence>
<feature type="domain" description="HTH tetR-type" evidence="3">
    <location>
        <begin position="10"/>
        <end position="70"/>
    </location>
</feature>
<dbReference type="Proteomes" id="UP000294257">
    <property type="component" value="Unassembled WGS sequence"/>
</dbReference>
<dbReference type="PANTHER" id="PTHR30055">
    <property type="entry name" value="HTH-TYPE TRANSCRIPTIONAL REGULATOR RUTR"/>
    <property type="match status" value="1"/>
</dbReference>
<evidence type="ECO:0000313" key="5">
    <source>
        <dbReference type="Proteomes" id="UP000294257"/>
    </source>
</evidence>
<comment type="caution">
    <text evidence="4">The sequence shown here is derived from an EMBL/GenBank/DDBJ whole genome shotgun (WGS) entry which is preliminary data.</text>
</comment>
<gene>
    <name evidence="4" type="ORF">EV193_103722</name>
</gene>
<dbReference type="SUPFAM" id="SSF46689">
    <property type="entry name" value="Homeodomain-like"/>
    <property type="match status" value="1"/>
</dbReference>
<dbReference type="Pfam" id="PF17940">
    <property type="entry name" value="TetR_C_31"/>
    <property type="match status" value="1"/>
</dbReference>
<reference evidence="4 5" key="1">
    <citation type="submission" date="2019-02" db="EMBL/GenBank/DDBJ databases">
        <title>Genomic Encyclopedia of Type Strains, Phase IV (KMG-IV): sequencing the most valuable type-strain genomes for metagenomic binning, comparative biology and taxonomic classification.</title>
        <authorList>
            <person name="Goeker M."/>
        </authorList>
    </citation>
    <scope>NUCLEOTIDE SEQUENCE [LARGE SCALE GENOMIC DNA]</scope>
    <source>
        <strain evidence="4 5">DSM 101727</strain>
    </source>
</reference>
<dbReference type="GO" id="GO:0000976">
    <property type="term" value="F:transcription cis-regulatory region binding"/>
    <property type="evidence" value="ECO:0007669"/>
    <property type="project" value="TreeGrafter"/>
</dbReference>
<dbReference type="InterPro" id="IPR001647">
    <property type="entry name" value="HTH_TetR"/>
</dbReference>
<dbReference type="OrthoDB" id="6929199at2"/>
<dbReference type="InterPro" id="IPR050109">
    <property type="entry name" value="HTH-type_TetR-like_transc_reg"/>
</dbReference>
<evidence type="ECO:0000256" key="2">
    <source>
        <dbReference type="PROSITE-ProRule" id="PRU00335"/>
    </source>
</evidence>
<dbReference type="InterPro" id="IPR009057">
    <property type="entry name" value="Homeodomain-like_sf"/>
</dbReference>
<dbReference type="AlphaFoldDB" id="A0A4Q7KWF7"/>
<feature type="DNA-binding region" description="H-T-H motif" evidence="2">
    <location>
        <begin position="33"/>
        <end position="52"/>
    </location>
</feature>
<proteinExistence type="predicted"/>
<accession>A0A4Q7KWF7</accession>
<dbReference type="PRINTS" id="PR00455">
    <property type="entry name" value="HTHTETR"/>
</dbReference>
<evidence type="ECO:0000313" key="4">
    <source>
        <dbReference type="EMBL" id="RZS41399.1"/>
    </source>
</evidence>
<organism evidence="4 5">
    <name type="scientific">Herbihabitans rhizosphaerae</name>
    <dbReference type="NCBI Taxonomy" id="1872711"/>
    <lineage>
        <taxon>Bacteria</taxon>
        <taxon>Bacillati</taxon>
        <taxon>Actinomycetota</taxon>
        <taxon>Actinomycetes</taxon>
        <taxon>Pseudonocardiales</taxon>
        <taxon>Pseudonocardiaceae</taxon>
        <taxon>Herbihabitans</taxon>
    </lineage>
</organism>
<keyword evidence="1 2" id="KW-0238">DNA-binding</keyword>
<keyword evidence="5" id="KW-1185">Reference proteome</keyword>
<protein>
    <submittedName>
        <fullName evidence="4">TetR family transcriptional regulator</fullName>
    </submittedName>
</protein>
<dbReference type="PANTHER" id="PTHR30055:SF231">
    <property type="entry name" value="TRANSCRIPTIONAL REGULATORY PROTEIN (PROBABLY DEOR-FAMILY)-RELATED"/>
    <property type="match status" value="1"/>
</dbReference>
<sequence length="192" mass="21023">MTTASTPKGERRRKALVDAAAELLVEGGFDAIRHRAIAERAGLPLASTTYYFDSLDDLITAAAEAQGRAELADGRRKLEELATRQRGVDTLVDLVLDQLLGEDSDAEAVLLRYERLVATGRRPYLRPLMRTLGAELRGLLRDVFERSGMPMDATRLEQIIALVDGAVVNALIEVNPDPRAAAARMLRDALVD</sequence>
<dbReference type="InterPro" id="IPR041583">
    <property type="entry name" value="TetR_C_31"/>
</dbReference>